<dbReference type="InterPro" id="IPR003767">
    <property type="entry name" value="Malate/L-lactate_DH-like"/>
</dbReference>
<dbReference type="GO" id="GO:0016491">
    <property type="term" value="F:oxidoreductase activity"/>
    <property type="evidence" value="ECO:0007669"/>
    <property type="project" value="UniProtKB-KW"/>
</dbReference>
<dbReference type="Pfam" id="PF02615">
    <property type="entry name" value="Ldh_2"/>
    <property type="match status" value="1"/>
</dbReference>
<evidence type="ECO:0000313" key="3">
    <source>
        <dbReference type="EMBL" id="SBV93511.1"/>
    </source>
</evidence>
<dbReference type="EMBL" id="FLUQ01000001">
    <property type="protein sequence ID" value="SBV93511.1"/>
    <property type="molecule type" value="Genomic_DNA"/>
</dbReference>
<comment type="similarity">
    <text evidence="1">Belongs to the LDH2/MDH2 oxidoreductase family.</text>
</comment>
<keyword evidence="2 3" id="KW-0560">Oxidoreductase</keyword>
<evidence type="ECO:0000256" key="1">
    <source>
        <dbReference type="ARBA" id="ARBA00006056"/>
    </source>
</evidence>
<dbReference type="AlphaFoldDB" id="A0A212J235"/>
<dbReference type="PANTHER" id="PTHR11091">
    <property type="entry name" value="OXIDOREDUCTASE-RELATED"/>
    <property type="match status" value="1"/>
</dbReference>
<dbReference type="EC" id="1.1.1.-" evidence="3"/>
<dbReference type="InterPro" id="IPR043144">
    <property type="entry name" value="Mal/L-sulf/L-lact_DH-like_ah"/>
</dbReference>
<protein>
    <submittedName>
        <fullName evidence="3">Putative Uncharacterized oxidoreductase YjmC</fullName>
        <ecNumber evidence="3">1.1.1.-</ecNumber>
    </submittedName>
</protein>
<dbReference type="SUPFAM" id="SSF89733">
    <property type="entry name" value="L-sulfolactate dehydrogenase-like"/>
    <property type="match status" value="1"/>
</dbReference>
<gene>
    <name evidence="3" type="ORF">KL86DPRO_10544</name>
</gene>
<dbReference type="Gene3D" id="3.30.1370.60">
    <property type="entry name" value="Hypothetical oxidoreductase yiak, domain 2"/>
    <property type="match status" value="1"/>
</dbReference>
<proteinExistence type="inferred from homology"/>
<name>A0A212J235_9DELT</name>
<organism evidence="3">
    <name type="scientific">uncultured delta proteobacterium</name>
    <dbReference type="NCBI Taxonomy" id="34034"/>
    <lineage>
        <taxon>Bacteria</taxon>
        <taxon>Deltaproteobacteria</taxon>
        <taxon>environmental samples</taxon>
    </lineage>
</organism>
<dbReference type="Gene3D" id="1.10.1530.10">
    <property type="match status" value="1"/>
</dbReference>
<sequence>MRFFRSDALKPLIAANLKKIGVCDDGCFHVSESVIQTSLRGVDSHGITLFPHYHAVAVSGRINKKPSFSHERTGASVAVFDADYGYGHHAGAEAMRLATDIAHETGVGVVSVTHSSHFGAAAYFGFLAAARDMIGLSFTNAPASVVAYNAATSFFGTNPVCVVVPMRDEGPFCLDMATSSMSTNKLANYRRTDTPLEPGWGFDAQGKGTADPHAAKYVGPFGGYKGYGLGMMVEIFCGLLAGGPVATQLETMLKDLHVRRSLSQCFIALDIARFQDTAAFKARLQEMADGIRALPRADAEVPVMIPGDPEKISHANRLVAGIPVDDPMYERFIAIDLAFETALMP</sequence>
<dbReference type="InterPro" id="IPR036111">
    <property type="entry name" value="Mal/L-sulfo/L-lacto_DH-like_sf"/>
</dbReference>
<dbReference type="InterPro" id="IPR043143">
    <property type="entry name" value="Mal/L-sulf/L-lact_DH-like_NADP"/>
</dbReference>
<evidence type="ECO:0000256" key="2">
    <source>
        <dbReference type="ARBA" id="ARBA00023002"/>
    </source>
</evidence>
<dbReference type="PANTHER" id="PTHR11091:SF0">
    <property type="entry name" value="MALATE DEHYDROGENASE"/>
    <property type="match status" value="1"/>
</dbReference>
<reference evidence="3" key="1">
    <citation type="submission" date="2016-04" db="EMBL/GenBank/DDBJ databases">
        <authorList>
            <person name="Evans L.H."/>
            <person name="Alamgir A."/>
            <person name="Owens N."/>
            <person name="Weber N.D."/>
            <person name="Virtaneva K."/>
            <person name="Barbian K."/>
            <person name="Babar A."/>
            <person name="Rosenke K."/>
        </authorList>
    </citation>
    <scope>NUCLEOTIDE SEQUENCE</scope>
    <source>
        <strain evidence="3">86</strain>
    </source>
</reference>
<accession>A0A212J235</accession>